<reference evidence="1 2" key="1">
    <citation type="submission" date="2019-12" db="EMBL/GenBank/DDBJ databases">
        <authorList>
            <person name="Floudas D."/>
            <person name="Bentzer J."/>
            <person name="Ahren D."/>
            <person name="Johansson T."/>
            <person name="Persson P."/>
            <person name="Tunlid A."/>
        </authorList>
    </citation>
    <scope>NUCLEOTIDE SEQUENCE [LARGE SCALE GENOMIC DNA]</scope>
    <source>
        <strain evidence="1 2">CBS 102.39</strain>
    </source>
</reference>
<dbReference type="AlphaFoldDB" id="A0A8H4VID1"/>
<keyword evidence="2" id="KW-1185">Reference proteome</keyword>
<evidence type="ECO:0000313" key="1">
    <source>
        <dbReference type="EMBL" id="KAF4610617.1"/>
    </source>
</evidence>
<dbReference type="EMBL" id="JAACJL010000058">
    <property type="protein sequence ID" value="KAF4610617.1"/>
    <property type="molecule type" value="Genomic_DNA"/>
</dbReference>
<protein>
    <submittedName>
        <fullName evidence="1">Uncharacterized protein</fullName>
    </submittedName>
</protein>
<accession>A0A8H4VID1</accession>
<organism evidence="1 2">
    <name type="scientific">Agrocybe pediades</name>
    <dbReference type="NCBI Taxonomy" id="84607"/>
    <lineage>
        <taxon>Eukaryota</taxon>
        <taxon>Fungi</taxon>
        <taxon>Dikarya</taxon>
        <taxon>Basidiomycota</taxon>
        <taxon>Agaricomycotina</taxon>
        <taxon>Agaricomycetes</taxon>
        <taxon>Agaricomycetidae</taxon>
        <taxon>Agaricales</taxon>
        <taxon>Agaricineae</taxon>
        <taxon>Strophariaceae</taxon>
        <taxon>Agrocybe</taxon>
    </lineage>
</organism>
<proteinExistence type="predicted"/>
<name>A0A8H4VID1_9AGAR</name>
<evidence type="ECO:0000313" key="2">
    <source>
        <dbReference type="Proteomes" id="UP000521872"/>
    </source>
</evidence>
<dbReference type="Proteomes" id="UP000521872">
    <property type="component" value="Unassembled WGS sequence"/>
</dbReference>
<gene>
    <name evidence="1" type="ORF">D9613_007141</name>
</gene>
<comment type="caution">
    <text evidence="1">The sequence shown here is derived from an EMBL/GenBank/DDBJ whole genome shotgun (WGS) entry which is preliminary data.</text>
</comment>
<sequence length="468" mass="53220">MSLYRPVLPQEILDMIIESVSCFRIAKHRTAGLSSIALVSRSFRERAHGYLFAAVKLPDLNKHHRTSAEKQGKKRIREFYELSEANPRLTSRITYLAVQLEDSCQETAARVAKIFSQVFACPQGTSHPRPCSLWLDARHQSLYAFGEEFGRRFFEIVQNPRLTHLYLRNLYGLPNDLLRGSSIKHLEALNLSLSWMSKPRSALAGAYSGVPSVKCPNGRVIHCDVAVLDSLTISSTFPVTFFLDMSRHQSVAPEHLFSKLKYLEITEDLVVYNAHIWRLLENKAFGPGLATVKLEALYIRPDIGIYPESLYPIHLLSNLTTLILSYGVVTKPDSTNLTFTAFRKLLSQDQGLPSKLRNIILQFSLSALDLVETIPSYKWWRLDELFSERRFERLDSLTLEVCVDLATDDTVVSQLDKWSCKGYDAKEVATYLKGQFPLVMGEAKFEFDVSFEGDVVLVFEPPPKLEYN</sequence>